<dbReference type="EMBL" id="VHQG01000001">
    <property type="protein sequence ID" value="TPW77750.1"/>
    <property type="molecule type" value="Genomic_DNA"/>
</dbReference>
<reference evidence="3 4" key="1">
    <citation type="submission" date="2019-06" db="EMBL/GenBank/DDBJ databases">
        <authorList>
            <person name="Li F."/>
        </authorList>
    </citation>
    <scope>NUCLEOTIDE SEQUENCE [LARGE SCALE GENOMIC DNA]</scope>
    <source>
        <strain evidence="3 4">10F1D-1</strain>
    </source>
</reference>
<protein>
    <recommendedName>
        <fullName evidence="5">SipW-cognate class signal peptide</fullName>
    </recommendedName>
</protein>
<accession>A0A506Y8C6</accession>
<evidence type="ECO:0000313" key="4">
    <source>
        <dbReference type="Proteomes" id="UP000316252"/>
    </source>
</evidence>
<name>A0A506Y8C6_9MICO</name>
<evidence type="ECO:0008006" key="5">
    <source>
        <dbReference type="Google" id="ProtNLM"/>
    </source>
</evidence>
<feature type="transmembrane region" description="Helical" evidence="2">
    <location>
        <begin position="94"/>
        <end position="113"/>
    </location>
</feature>
<sequence length="288" mass="29819">MHGFDHGHRARAGRHGDDEHRRHRGDLQPREGHGRCGGRRGQPLLPGDGRNDRTGSDRHRHLAVRGRLELIVNPGDRASPPSASRRRVSVRVRAAIAGGLALGLGAGFTLASWNDAEFAKATFSASRFGTQSSLNGGAYADNATAPGATVALSGMVPNSPVYTMVRIRTNAQSVVGTATLGGAVMSGTGGTLLGQWTQYRVVRVDPAATCDATAFAGTPNWVVGAADTAPLITTGQNSGVTNVLAAATSAAPGTATAFCFQTYLALSAPTTTQSLTGTAVWTFTTRST</sequence>
<keyword evidence="2" id="KW-1133">Transmembrane helix</keyword>
<evidence type="ECO:0000256" key="2">
    <source>
        <dbReference type="SAM" id="Phobius"/>
    </source>
</evidence>
<proteinExistence type="predicted"/>
<comment type="caution">
    <text evidence="3">The sequence shown here is derived from an EMBL/GenBank/DDBJ whole genome shotgun (WGS) entry which is preliminary data.</text>
</comment>
<keyword evidence="2" id="KW-0812">Transmembrane</keyword>
<dbReference type="NCBIfam" id="TIGR04088">
    <property type="entry name" value="cognate_SipW"/>
    <property type="match status" value="1"/>
</dbReference>
<dbReference type="AlphaFoldDB" id="A0A506Y8C6"/>
<dbReference type="InterPro" id="IPR023833">
    <property type="entry name" value="Signal_pept_SipW-depend-type"/>
</dbReference>
<evidence type="ECO:0000313" key="3">
    <source>
        <dbReference type="EMBL" id="TPW77750.1"/>
    </source>
</evidence>
<feature type="region of interest" description="Disordered" evidence="1">
    <location>
        <begin position="1"/>
        <end position="62"/>
    </location>
</feature>
<keyword evidence="2" id="KW-0472">Membrane</keyword>
<evidence type="ECO:0000256" key="1">
    <source>
        <dbReference type="SAM" id="MobiDB-lite"/>
    </source>
</evidence>
<gene>
    <name evidence="3" type="ORF">FJ657_03625</name>
</gene>
<feature type="compositionally biased region" description="Basic and acidic residues" evidence="1">
    <location>
        <begin position="14"/>
        <end position="34"/>
    </location>
</feature>
<organism evidence="3 4">
    <name type="scientific">Schumannella soli</name>
    <dbReference type="NCBI Taxonomy" id="2590779"/>
    <lineage>
        <taxon>Bacteria</taxon>
        <taxon>Bacillati</taxon>
        <taxon>Actinomycetota</taxon>
        <taxon>Actinomycetes</taxon>
        <taxon>Micrococcales</taxon>
        <taxon>Microbacteriaceae</taxon>
        <taxon>Schumannella</taxon>
    </lineage>
</organism>
<dbReference type="OrthoDB" id="4978280at2"/>
<dbReference type="Proteomes" id="UP000316252">
    <property type="component" value="Unassembled WGS sequence"/>
</dbReference>
<keyword evidence="4" id="KW-1185">Reference proteome</keyword>